<protein>
    <recommendedName>
        <fullName evidence="3">Porin</fullName>
    </recommendedName>
</protein>
<name>A0A6S7BAD8_9BURK</name>
<gene>
    <name evidence="1" type="ORF">LMG28614_03558</name>
</gene>
<dbReference type="Proteomes" id="UP000494365">
    <property type="component" value="Unassembled WGS sequence"/>
</dbReference>
<organism evidence="1 2">
    <name type="scientific">Paraburkholderia ultramafica</name>
    <dbReference type="NCBI Taxonomy" id="1544867"/>
    <lineage>
        <taxon>Bacteria</taxon>
        <taxon>Pseudomonadati</taxon>
        <taxon>Pseudomonadota</taxon>
        <taxon>Betaproteobacteria</taxon>
        <taxon>Burkholderiales</taxon>
        <taxon>Burkholderiaceae</taxon>
        <taxon>Paraburkholderia</taxon>
    </lineage>
</organism>
<accession>A0A6S7BAD8</accession>
<reference evidence="1 2" key="1">
    <citation type="submission" date="2020-04" db="EMBL/GenBank/DDBJ databases">
        <authorList>
            <person name="De Canck E."/>
        </authorList>
    </citation>
    <scope>NUCLEOTIDE SEQUENCE [LARGE SCALE GENOMIC DNA]</scope>
    <source>
        <strain evidence="1 2">LMG 28614</strain>
    </source>
</reference>
<evidence type="ECO:0008006" key="3">
    <source>
        <dbReference type="Google" id="ProtNLM"/>
    </source>
</evidence>
<dbReference type="InterPro" id="IPR023614">
    <property type="entry name" value="Porin_dom_sf"/>
</dbReference>
<dbReference type="SUPFAM" id="SSF56935">
    <property type="entry name" value="Porins"/>
    <property type="match status" value="1"/>
</dbReference>
<dbReference type="Gene3D" id="2.40.160.10">
    <property type="entry name" value="Porin"/>
    <property type="match status" value="1"/>
</dbReference>
<sequence length="59" mass="6562">MVDYNLPPRTDVYVQRMYQRVAGASAVASPFNTAFITDADAPSSTANQMITRVAIRHKF</sequence>
<proteinExistence type="predicted"/>
<dbReference type="RefSeq" id="WP_175150771.1">
    <property type="nucleotide sequence ID" value="NZ_CADIKK010000015.1"/>
</dbReference>
<evidence type="ECO:0000313" key="1">
    <source>
        <dbReference type="EMBL" id="CAB3792569.1"/>
    </source>
</evidence>
<dbReference type="AlphaFoldDB" id="A0A6S7BAD8"/>
<dbReference type="EMBL" id="CADIKK010000015">
    <property type="protein sequence ID" value="CAB3792569.1"/>
    <property type="molecule type" value="Genomic_DNA"/>
</dbReference>
<evidence type="ECO:0000313" key="2">
    <source>
        <dbReference type="Proteomes" id="UP000494365"/>
    </source>
</evidence>
<keyword evidence="2" id="KW-1185">Reference proteome</keyword>